<dbReference type="EMBL" id="JAZGJU010000026">
    <property type="protein sequence ID" value="MEE6128380.1"/>
    <property type="molecule type" value="Genomic_DNA"/>
</dbReference>
<evidence type="ECO:0000313" key="1">
    <source>
        <dbReference type="EMBL" id="MEE6128380.1"/>
    </source>
</evidence>
<gene>
    <name evidence="1" type="ORF">V2E39_13380</name>
</gene>
<organism evidence="1 2">
    <name type="scientific">Chryseobacterium arthrosphaerae</name>
    <dbReference type="NCBI Taxonomy" id="651561"/>
    <lineage>
        <taxon>Bacteria</taxon>
        <taxon>Pseudomonadati</taxon>
        <taxon>Bacteroidota</taxon>
        <taxon>Flavobacteriia</taxon>
        <taxon>Flavobacteriales</taxon>
        <taxon>Weeksellaceae</taxon>
        <taxon>Chryseobacterium group</taxon>
        <taxon>Chryseobacterium</taxon>
    </lineage>
</organism>
<comment type="caution">
    <text evidence="1">The sequence shown here is derived from an EMBL/GenBank/DDBJ whole genome shotgun (WGS) entry which is preliminary data.</text>
</comment>
<sequence length="1148" mass="128758">MKKSTIAVILLTAFCGYTLKGQSSIGDVAKSYVGDINQMFPAAPTSNNLMKFEEVPVSYYTGIPDISIPLFTIPTSNPKVPVSVQLKYHPLNAKPDDKSGETGLGWSMIAGGTISRTVRGGGVDEKNRTIAFSSPPKPKFGIYDHVNNPTFKVMNDEPVNMDDYKFFAGQGRYDTEYDLFQYNFMGHSGRFYIVKDAAGNYKAEKLDRNNLQIRFDQDNTGEVSSFTIADDKGIKYIFSPMERSQKSITSMKTGLTTGIGNIDDSSEIGDYWASFHLTKITDQNNTALALFKYDLSSLVKFEEPTTRTFRYAKDVYYYNTSQNTSGVQQNPDANMPGSIESQIVYNTTNTKLLTSIEIVGKGVIYLNYEKGREDSNYLQPSELYKLKSIQSNYLGQNTGNYTEKYIFDYSYTNSNYQHNGPMTTLKKLILNKVTKTSSNNQNQEYALEYYKTGAITKDNWGYYTGNTTDIKNDVIKSITYPTKGKVVFDFESNDYSYYYSGGGSMYGIEGHWATQEQEFSIHFGSFGNTKQSFFTVNSPQTVKLNLMTGNLIYYNWIFTIYKKISDSNFVQVYQKGSGNQTCNFPQPPQCEVSTVNENGEIISDYLVDLYLEPGTYYASLTGSYYPSIPDDLTDTFSVITKKDVFINETKRNGGGLRVNNIQYFDTPGSLNPSKEFIYDYKDITNPQKSSGSLVFPEPVTSYSDSYSYRNKLYNADIIYSANFDVKTDHNILPVQKTQGSDVGYKYITVKQIVKGPNNSITDNGSTVYTFRSPLDYPNQGSLALQPPIIPISNLDYLRGQLISEKKYNSSGQILSETNTSYSVTEVEKNDGIKLLDNFYRNSIGEYFIYSSFQELFNHVGNVSLTTPHKNFEKFGITLPTQKTETSYFYKNGVQSSVTNTSTSVYNALDYPSLSTQMLSDGTSTVTNYLYATEKNNQKLINANMIGIPLETGVVQKMTSSDPGKSIAKTELIYDPASSSLLPDAVKSLNIQTSVMENKISYDRYDSKGNLEQYTLQEGTPVSIIWGYNKTFPIAKVEGLKFTDILQSAITSIVDASNTDASSGLGNDESALLAALDNFRITAAPSAHVTTYTYDPLVGVRSVMQPSGLKELYFYDTENRLKEVKQEMRDAAGNVSYKTLKEYQYHFKN</sequence>
<protein>
    <recommendedName>
        <fullName evidence="3">YD repeat-containing protein</fullName>
    </recommendedName>
</protein>
<name>A0ABU7R0R5_9FLAO</name>
<accession>A0ABU7R0R5</accession>
<reference evidence="1 2" key="1">
    <citation type="submission" date="2024-01" db="EMBL/GenBank/DDBJ databases">
        <title>Whole genome of Chryseobacterium arthrosphaerae NNCa 2741.</title>
        <authorList>
            <person name="Boriskina E.V."/>
            <person name="Gordinskaya N.A."/>
            <person name="Kropotov V.S."/>
            <person name="Alekseeva A.E."/>
            <person name="Makhova M.A."/>
            <person name="Kryazhev D.V."/>
            <person name="Shkurkina I.S."/>
        </authorList>
    </citation>
    <scope>NUCLEOTIDE SEQUENCE [LARGE SCALE GENOMIC DNA]</scope>
    <source>
        <strain evidence="1 2">NNCa 2741</strain>
    </source>
</reference>
<dbReference type="Proteomes" id="UP001350005">
    <property type="component" value="Unassembled WGS sequence"/>
</dbReference>
<keyword evidence="2" id="KW-1185">Reference proteome</keyword>
<evidence type="ECO:0000313" key="2">
    <source>
        <dbReference type="Proteomes" id="UP001350005"/>
    </source>
</evidence>
<evidence type="ECO:0008006" key="3">
    <source>
        <dbReference type="Google" id="ProtNLM"/>
    </source>
</evidence>
<proteinExistence type="predicted"/>
<dbReference type="RefSeq" id="WP_241309419.1">
    <property type="nucleotide sequence ID" value="NZ_JAKYXJ010000002.1"/>
</dbReference>